<keyword evidence="2" id="KW-1185">Reference proteome</keyword>
<proteinExistence type="predicted"/>
<reference evidence="1 2" key="2">
    <citation type="submission" date="2018-03" db="EMBL/GenBank/DDBJ databases">
        <title>The ancient ancestry and fast evolution of plastids.</title>
        <authorList>
            <person name="Moore K.R."/>
            <person name="Magnabosco C."/>
            <person name="Momper L."/>
            <person name="Gold D.A."/>
            <person name="Bosak T."/>
            <person name="Fournier G.P."/>
        </authorList>
    </citation>
    <scope>NUCLEOTIDE SEQUENCE [LARGE SCALE GENOMIC DNA]</scope>
    <source>
        <strain evidence="1 2">CCAP 1448/3</strain>
    </source>
</reference>
<dbReference type="OrthoDB" id="532875at2"/>
<evidence type="ECO:0008006" key="3">
    <source>
        <dbReference type="Google" id="ProtNLM"/>
    </source>
</evidence>
<dbReference type="AlphaFoldDB" id="A0A2T1C070"/>
<name>A0A2T1C070_9CYAN</name>
<dbReference type="EMBL" id="PVWJ01000094">
    <property type="protein sequence ID" value="PSB01666.1"/>
    <property type="molecule type" value="Genomic_DNA"/>
</dbReference>
<reference evidence="1 2" key="1">
    <citation type="submission" date="2018-02" db="EMBL/GenBank/DDBJ databases">
        <authorList>
            <person name="Cohen D.B."/>
            <person name="Kent A.D."/>
        </authorList>
    </citation>
    <scope>NUCLEOTIDE SEQUENCE [LARGE SCALE GENOMIC DNA]</scope>
    <source>
        <strain evidence="1 2">CCAP 1448/3</strain>
    </source>
</reference>
<gene>
    <name evidence="1" type="ORF">C7B64_17120</name>
</gene>
<evidence type="ECO:0000313" key="1">
    <source>
        <dbReference type="EMBL" id="PSB01666.1"/>
    </source>
</evidence>
<organism evidence="1 2">
    <name type="scientific">Merismopedia glauca CCAP 1448/3</name>
    <dbReference type="NCBI Taxonomy" id="1296344"/>
    <lineage>
        <taxon>Bacteria</taxon>
        <taxon>Bacillati</taxon>
        <taxon>Cyanobacteriota</taxon>
        <taxon>Cyanophyceae</taxon>
        <taxon>Synechococcales</taxon>
        <taxon>Merismopediaceae</taxon>
        <taxon>Merismopedia</taxon>
    </lineage>
</organism>
<dbReference type="RefSeq" id="WP_106289870.1">
    <property type="nucleotide sequence ID" value="NZ_CAWNTC010000122.1"/>
</dbReference>
<protein>
    <recommendedName>
        <fullName evidence="3">DUF2281 domain-containing protein</fullName>
    </recommendedName>
</protein>
<accession>A0A2T1C070</accession>
<comment type="caution">
    <text evidence="1">The sequence shown here is derived from an EMBL/GenBank/DDBJ whole genome shotgun (WGS) entry which is preliminary data.</text>
</comment>
<evidence type="ECO:0000313" key="2">
    <source>
        <dbReference type="Proteomes" id="UP000238762"/>
    </source>
</evidence>
<dbReference type="Proteomes" id="UP000238762">
    <property type="component" value="Unassembled WGS sequence"/>
</dbReference>
<sequence length="87" mass="9979">MTYLKLRQKIERQLAQLPPDRLSLVSDFLDSLQSQSTSVSQPPLRRLAPIKRGTKAIDLLKFAGTWQGDDLQECLKFVNETRSKSEF</sequence>